<name>A0A419SIG0_9BACL</name>
<dbReference type="Pfam" id="PF08812">
    <property type="entry name" value="YtxC"/>
    <property type="match status" value="1"/>
</dbReference>
<dbReference type="Proteomes" id="UP000284219">
    <property type="component" value="Unassembled WGS sequence"/>
</dbReference>
<sequence length="294" mass="34629">MGSLTICLKQANQENLQEFNRILYEKTKSISNIKVNLHTYFNQETKRHAVDCLFWSDQPLNSVRTDKIIDAVSLSIAEYIIDYKEKEICEEALRCEPGFFIEEQLSNLMEHISMLIESSDERSKREKVKWIASQAKKYLLVQDQLDLDGFVRFRLKKYKDDLLRLIDYAWDEYLIEKELSAQIETLKRFALKQEIKLNRLHIIHFDDRNLYLYDEDWNRLYPYLVNGISIELAGRKVKYEDVVVNVIISLAPNHVKIHTNQESHHIVYTIKRVFASRADVCSGCKECGVKKTAK</sequence>
<dbReference type="EMBL" id="MCHY01000008">
    <property type="protein sequence ID" value="RKD23801.1"/>
    <property type="molecule type" value="Genomic_DNA"/>
</dbReference>
<comment type="caution">
    <text evidence="1">The sequence shown here is derived from an EMBL/GenBank/DDBJ whole genome shotgun (WGS) entry which is preliminary data.</text>
</comment>
<dbReference type="InterPro" id="IPR014199">
    <property type="entry name" value="Spore_YtxC"/>
</dbReference>
<proteinExistence type="predicted"/>
<dbReference type="OrthoDB" id="2986513at2"/>
<dbReference type="RefSeq" id="WP_120189029.1">
    <property type="nucleotide sequence ID" value="NZ_MCHY01000008.1"/>
</dbReference>
<dbReference type="AlphaFoldDB" id="A0A419SIG0"/>
<gene>
    <name evidence="1" type="ORF">BEP19_05060</name>
</gene>
<reference evidence="1 2" key="1">
    <citation type="submission" date="2016-08" db="EMBL/GenBank/DDBJ databases">
        <title>Novel Firmicute Genomes.</title>
        <authorList>
            <person name="Poppleton D.I."/>
            <person name="Gribaldo S."/>
        </authorList>
    </citation>
    <scope>NUCLEOTIDE SEQUENCE [LARGE SCALE GENOMIC DNA]</scope>
    <source>
        <strain evidence="1 2">RAOx-1</strain>
    </source>
</reference>
<protein>
    <recommendedName>
        <fullName evidence="3">Sporulation protein YtxC</fullName>
    </recommendedName>
</protein>
<evidence type="ECO:0000313" key="1">
    <source>
        <dbReference type="EMBL" id="RKD23801.1"/>
    </source>
</evidence>
<accession>A0A419SIG0</accession>
<organism evidence="1 2">
    <name type="scientific">Ammoniphilus oxalaticus</name>
    <dbReference type="NCBI Taxonomy" id="66863"/>
    <lineage>
        <taxon>Bacteria</taxon>
        <taxon>Bacillati</taxon>
        <taxon>Bacillota</taxon>
        <taxon>Bacilli</taxon>
        <taxon>Bacillales</taxon>
        <taxon>Paenibacillaceae</taxon>
        <taxon>Aneurinibacillus group</taxon>
        <taxon>Ammoniphilus</taxon>
    </lineage>
</organism>
<evidence type="ECO:0008006" key="3">
    <source>
        <dbReference type="Google" id="ProtNLM"/>
    </source>
</evidence>
<evidence type="ECO:0000313" key="2">
    <source>
        <dbReference type="Proteomes" id="UP000284219"/>
    </source>
</evidence>
<keyword evidence="2" id="KW-1185">Reference proteome</keyword>